<evidence type="ECO:0000256" key="2">
    <source>
        <dbReference type="ARBA" id="ARBA00009777"/>
    </source>
</evidence>
<dbReference type="SFLD" id="SFLDG01066">
    <property type="entry name" value="organic_radical-activating_enz"/>
    <property type="match status" value="1"/>
</dbReference>
<dbReference type="InterPro" id="IPR012838">
    <property type="entry name" value="PFL1_activating"/>
</dbReference>
<dbReference type="PANTHER" id="PTHR30352:SF5">
    <property type="entry name" value="PYRUVATE FORMATE-LYASE 1-ACTIVATING ENZYME"/>
    <property type="match status" value="1"/>
</dbReference>
<keyword evidence="6 10" id="KW-0479">Metal-binding</keyword>
<dbReference type="CDD" id="cd01335">
    <property type="entry name" value="Radical_SAM"/>
    <property type="match status" value="1"/>
</dbReference>
<evidence type="ECO:0000313" key="13">
    <source>
        <dbReference type="Proteomes" id="UP000182635"/>
    </source>
</evidence>
<dbReference type="InterPro" id="IPR013785">
    <property type="entry name" value="Aldolase_TIM"/>
</dbReference>
<evidence type="ECO:0000256" key="8">
    <source>
        <dbReference type="ARBA" id="ARBA00023004"/>
    </source>
</evidence>
<dbReference type="InterPro" id="IPR001989">
    <property type="entry name" value="Radical_activat_CS"/>
</dbReference>
<dbReference type="Pfam" id="PF04055">
    <property type="entry name" value="Radical_SAM"/>
    <property type="match status" value="1"/>
</dbReference>
<dbReference type="PROSITE" id="PS01087">
    <property type="entry name" value="RADICAL_ACTIVATING"/>
    <property type="match status" value="1"/>
</dbReference>
<dbReference type="GO" id="GO:0043365">
    <property type="term" value="F:[formate-C-acetyltransferase]-activating enzyme activity"/>
    <property type="evidence" value="ECO:0007669"/>
    <property type="project" value="UniProtKB-UniRule"/>
</dbReference>
<dbReference type="SUPFAM" id="SSF102114">
    <property type="entry name" value="Radical SAM enzymes"/>
    <property type="match status" value="1"/>
</dbReference>
<keyword evidence="12" id="KW-0456">Lyase</keyword>
<evidence type="ECO:0000259" key="11">
    <source>
        <dbReference type="PROSITE" id="PS51918"/>
    </source>
</evidence>
<dbReference type="Gene3D" id="3.20.20.70">
    <property type="entry name" value="Aldolase class I"/>
    <property type="match status" value="1"/>
</dbReference>
<evidence type="ECO:0000256" key="6">
    <source>
        <dbReference type="ARBA" id="ARBA00022723"/>
    </source>
</evidence>
<evidence type="ECO:0000256" key="5">
    <source>
        <dbReference type="ARBA" id="ARBA00022691"/>
    </source>
</evidence>
<dbReference type="InterPro" id="IPR007197">
    <property type="entry name" value="rSAM"/>
</dbReference>
<evidence type="ECO:0000256" key="1">
    <source>
        <dbReference type="ARBA" id="ARBA00003141"/>
    </source>
</evidence>
<dbReference type="GO" id="GO:0051539">
    <property type="term" value="F:4 iron, 4 sulfur cluster binding"/>
    <property type="evidence" value="ECO:0007669"/>
    <property type="project" value="UniProtKB-UniRule"/>
</dbReference>
<dbReference type="RefSeq" id="WP_014072655.1">
    <property type="nucleotide sequence ID" value="NZ_AYYL01000006.1"/>
</dbReference>
<protein>
    <recommendedName>
        <fullName evidence="3 10">Pyruvate formate-lyase-activating enzyme</fullName>
        <ecNumber evidence="10">1.97.1.4</ecNumber>
    </recommendedName>
</protein>
<dbReference type="NCBIfam" id="TIGR02493">
    <property type="entry name" value="PFLA"/>
    <property type="match status" value="1"/>
</dbReference>
<comment type="subcellular location">
    <subcellularLocation>
        <location evidence="10">Cytoplasm</location>
    </subcellularLocation>
</comment>
<keyword evidence="7 10" id="KW-0560">Oxidoreductase</keyword>
<dbReference type="Proteomes" id="UP000182635">
    <property type="component" value="Unassembled WGS sequence"/>
</dbReference>
<dbReference type="SFLD" id="SFLDS00029">
    <property type="entry name" value="Radical_SAM"/>
    <property type="match status" value="1"/>
</dbReference>
<dbReference type="PANTHER" id="PTHR30352">
    <property type="entry name" value="PYRUVATE FORMATE-LYASE-ACTIVATING ENZYME"/>
    <property type="match status" value="1"/>
</dbReference>
<evidence type="ECO:0000313" key="12">
    <source>
        <dbReference type="EMBL" id="SFG33027.1"/>
    </source>
</evidence>
<organism evidence="12 13">
    <name type="scientific">Ligilactobacillus ruminis DSM 20403 = NBRC 102161</name>
    <dbReference type="NCBI Taxonomy" id="1423798"/>
    <lineage>
        <taxon>Bacteria</taxon>
        <taxon>Bacillati</taxon>
        <taxon>Bacillota</taxon>
        <taxon>Bacilli</taxon>
        <taxon>Lactobacillales</taxon>
        <taxon>Lactobacillaceae</taxon>
        <taxon>Ligilactobacillus</taxon>
    </lineage>
</organism>
<proteinExistence type="inferred from homology"/>
<dbReference type="AlphaFoldDB" id="A0A1I2R370"/>
<dbReference type="OrthoDB" id="9782387at2"/>
<dbReference type="GO" id="GO:0005737">
    <property type="term" value="C:cytoplasm"/>
    <property type="evidence" value="ECO:0007669"/>
    <property type="project" value="UniProtKB-SubCell"/>
</dbReference>
<accession>A0A1I2R370</accession>
<keyword evidence="5 10" id="KW-0949">S-adenosyl-L-methionine</keyword>
<dbReference type="InterPro" id="IPR058240">
    <property type="entry name" value="rSAM_sf"/>
</dbReference>
<dbReference type="InterPro" id="IPR012839">
    <property type="entry name" value="Organic_radical_activase"/>
</dbReference>
<reference evidence="13" key="1">
    <citation type="submission" date="2016-10" db="EMBL/GenBank/DDBJ databases">
        <authorList>
            <person name="Varghese N."/>
            <person name="Submissions S."/>
        </authorList>
    </citation>
    <scope>NUCLEOTIDE SEQUENCE [LARGE SCALE GENOMIC DNA]</scope>
    <source>
        <strain evidence="13">DSM 20403</strain>
    </source>
</reference>
<comment type="function">
    <text evidence="1 10">Activation of pyruvate formate-lyase under anaerobic conditions by generation of an organic free radical, using S-adenosylmethionine and reduced flavodoxin as cosubstrates to produce 5'-deoxy-adenosine.</text>
</comment>
<keyword evidence="8 10" id="KW-0408">Iron</keyword>
<dbReference type="PIRSF" id="PIRSF000371">
    <property type="entry name" value="PFL_act_enz"/>
    <property type="match status" value="1"/>
</dbReference>
<comment type="similarity">
    <text evidence="2 10">Belongs to the organic radical-activating enzymes family.</text>
</comment>
<comment type="catalytic activity">
    <reaction evidence="10">
        <text>glycyl-[formate C-acetyltransferase] + reduced [flavodoxin] + S-adenosyl-L-methionine = glycin-2-yl radical-[formate C-acetyltransferase] + semiquinone [flavodoxin] + 5'-deoxyadenosine + L-methionine + H(+)</text>
        <dbReference type="Rhea" id="RHEA:19225"/>
        <dbReference type="Rhea" id="RHEA-COMP:10622"/>
        <dbReference type="Rhea" id="RHEA-COMP:12190"/>
        <dbReference type="Rhea" id="RHEA-COMP:12191"/>
        <dbReference type="Rhea" id="RHEA-COMP:14480"/>
        <dbReference type="ChEBI" id="CHEBI:15378"/>
        <dbReference type="ChEBI" id="CHEBI:17319"/>
        <dbReference type="ChEBI" id="CHEBI:29947"/>
        <dbReference type="ChEBI" id="CHEBI:32722"/>
        <dbReference type="ChEBI" id="CHEBI:57618"/>
        <dbReference type="ChEBI" id="CHEBI:57844"/>
        <dbReference type="ChEBI" id="CHEBI:59789"/>
        <dbReference type="ChEBI" id="CHEBI:140311"/>
        <dbReference type="EC" id="1.97.1.4"/>
    </reaction>
</comment>
<gene>
    <name evidence="12" type="ORF">SAMN02910432_00907</name>
</gene>
<comment type="cofactor">
    <cofactor evidence="10">
        <name>[4Fe-4S] cluster</name>
        <dbReference type="ChEBI" id="CHEBI:49883"/>
    </cofactor>
    <text evidence="10">Binds 1 [4Fe-4S] cluster. The cluster is coordinated with 3 cysteines and an exchangeable S-adenosyl-L-methionine.</text>
</comment>
<evidence type="ECO:0000256" key="3">
    <source>
        <dbReference type="ARBA" id="ARBA00021356"/>
    </source>
</evidence>
<dbReference type="EC" id="1.97.1.4" evidence="10"/>
<name>A0A1I2R370_9LACO</name>
<sequence length="274" mass="31467">MTTNPYLKPVPTNEKGEILGYVHSIETFGAVDGPGIRFVVFMQGCNMRCKFCHNPDTWKKNVGTTMTADEVLKKALPYREFWGEQGGITLSGGEILLQPEFALDLFTKCKELGISTCLDTCGQPFTRRKPWFDTFNKLLDVTDILLVDIKHIDSDKHKLLTGFPNENILDLCEYLSEIGKPVWIRHVLIPTQTDFDEDLEKLGDYIKTHLRNVMKVEVLPYHTMGVHKYHEMGIPYRLEGVEPPTQDRVENAERLLHTKDYEGYLTWKPGMKTD</sequence>
<dbReference type="PROSITE" id="PS51918">
    <property type="entry name" value="RADICAL_SAM"/>
    <property type="match status" value="1"/>
</dbReference>
<dbReference type="GO" id="GO:0046872">
    <property type="term" value="F:metal ion binding"/>
    <property type="evidence" value="ECO:0007669"/>
    <property type="project" value="UniProtKB-UniRule"/>
</dbReference>
<evidence type="ECO:0000256" key="7">
    <source>
        <dbReference type="ARBA" id="ARBA00023002"/>
    </source>
</evidence>
<keyword evidence="10" id="KW-0963">Cytoplasm</keyword>
<evidence type="ECO:0000256" key="10">
    <source>
        <dbReference type="RuleBase" id="RU362053"/>
    </source>
</evidence>
<keyword evidence="12" id="KW-0670">Pyruvate</keyword>
<keyword evidence="9 10" id="KW-0411">Iron-sulfur</keyword>
<keyword evidence="4 10" id="KW-0004">4Fe-4S</keyword>
<dbReference type="EMBL" id="FOPI01000012">
    <property type="protein sequence ID" value="SFG33027.1"/>
    <property type="molecule type" value="Genomic_DNA"/>
</dbReference>
<feature type="domain" description="Radical SAM core" evidence="11">
    <location>
        <begin position="31"/>
        <end position="269"/>
    </location>
</feature>
<evidence type="ECO:0000256" key="4">
    <source>
        <dbReference type="ARBA" id="ARBA00022485"/>
    </source>
</evidence>
<dbReference type="GeneID" id="29802671"/>
<dbReference type="GO" id="GO:0016829">
    <property type="term" value="F:lyase activity"/>
    <property type="evidence" value="ECO:0007669"/>
    <property type="project" value="UniProtKB-KW"/>
</dbReference>
<dbReference type="InterPro" id="IPR034457">
    <property type="entry name" value="Organic_radical-activating"/>
</dbReference>
<evidence type="ECO:0000256" key="9">
    <source>
        <dbReference type="ARBA" id="ARBA00023014"/>
    </source>
</evidence>